<protein>
    <recommendedName>
        <fullName evidence="3">FecR protein domain-containing protein</fullName>
    </recommendedName>
</protein>
<dbReference type="STRING" id="394096.DB31_1211"/>
<accession>A0A085WEN3</accession>
<feature type="domain" description="FecR protein" evidence="3">
    <location>
        <begin position="52"/>
        <end position="154"/>
    </location>
</feature>
<dbReference type="Proteomes" id="UP000028725">
    <property type="component" value="Unassembled WGS sequence"/>
</dbReference>
<evidence type="ECO:0000256" key="1">
    <source>
        <dbReference type="SAM" id="MobiDB-lite"/>
    </source>
</evidence>
<organism evidence="4 5">
    <name type="scientific">Hyalangium minutum</name>
    <dbReference type="NCBI Taxonomy" id="394096"/>
    <lineage>
        <taxon>Bacteria</taxon>
        <taxon>Pseudomonadati</taxon>
        <taxon>Myxococcota</taxon>
        <taxon>Myxococcia</taxon>
        <taxon>Myxococcales</taxon>
        <taxon>Cystobacterineae</taxon>
        <taxon>Archangiaceae</taxon>
        <taxon>Hyalangium</taxon>
    </lineage>
</organism>
<dbReference type="Gene3D" id="2.60.120.1440">
    <property type="match status" value="1"/>
</dbReference>
<feature type="region of interest" description="Disordered" evidence="1">
    <location>
        <begin position="217"/>
        <end position="236"/>
    </location>
</feature>
<dbReference type="PANTHER" id="PTHR38731">
    <property type="entry name" value="LIPL45-RELATED LIPOPROTEIN-RELATED"/>
    <property type="match status" value="1"/>
</dbReference>
<feature type="chain" id="PRO_5001799783" description="FecR protein domain-containing protein" evidence="2">
    <location>
        <begin position="19"/>
        <end position="236"/>
    </location>
</feature>
<dbReference type="OrthoDB" id="5335024at2"/>
<name>A0A085WEN3_9BACT</name>
<evidence type="ECO:0000259" key="3">
    <source>
        <dbReference type="Pfam" id="PF04773"/>
    </source>
</evidence>
<evidence type="ECO:0000256" key="2">
    <source>
        <dbReference type="SAM" id="SignalP"/>
    </source>
</evidence>
<evidence type="ECO:0000313" key="4">
    <source>
        <dbReference type="EMBL" id="KFE66146.1"/>
    </source>
</evidence>
<keyword evidence="5" id="KW-1185">Reference proteome</keyword>
<proteinExistence type="predicted"/>
<dbReference type="AlphaFoldDB" id="A0A085WEN3"/>
<reference evidence="4 5" key="1">
    <citation type="submission" date="2014-04" db="EMBL/GenBank/DDBJ databases">
        <title>Genome assembly of Hyalangium minutum DSM 14724.</title>
        <authorList>
            <person name="Sharma G."/>
            <person name="Subramanian S."/>
        </authorList>
    </citation>
    <scope>NUCLEOTIDE SEQUENCE [LARGE SCALE GENOMIC DNA]</scope>
    <source>
        <strain evidence="4 5">DSM 14724</strain>
    </source>
</reference>
<dbReference type="EMBL" id="JMCB01000011">
    <property type="protein sequence ID" value="KFE66146.1"/>
    <property type="molecule type" value="Genomic_DNA"/>
</dbReference>
<evidence type="ECO:0000313" key="5">
    <source>
        <dbReference type="Proteomes" id="UP000028725"/>
    </source>
</evidence>
<dbReference type="RefSeq" id="WP_157232198.1">
    <property type="nucleotide sequence ID" value="NZ_JMCB01000011.1"/>
</dbReference>
<gene>
    <name evidence="4" type="ORF">DB31_1211</name>
</gene>
<dbReference type="InterPro" id="IPR006860">
    <property type="entry name" value="FecR"/>
</dbReference>
<comment type="caution">
    <text evidence="4">The sequence shown here is derived from an EMBL/GenBank/DDBJ whole genome shotgun (WGS) entry which is preliminary data.</text>
</comment>
<sequence length="236" mass="25619">MRYWVLGLMCCLALPAFAEVGKVAQLEGEATRTPAGGPAEALEAGSAIEVGDELEVKSGGNLALLLTDESTLVLAGGSKLKVDEATFAGLERKSFSARLLVGTVWAKVKKAVAGAPAKFDITTERAVAGVRGTTFQVEVEGEETRVDVEEGLVEVAQSEGTPGSAQAMASTVHQVRGGERLRLLRAKVFRERFAGPRGGFGKFIQVTRERMERLQRMPPERRQKLREQIRERRNAR</sequence>
<dbReference type="Pfam" id="PF04773">
    <property type="entry name" value="FecR"/>
    <property type="match status" value="1"/>
</dbReference>
<feature type="signal peptide" evidence="2">
    <location>
        <begin position="1"/>
        <end position="18"/>
    </location>
</feature>
<keyword evidence="2" id="KW-0732">Signal</keyword>